<dbReference type="RefSeq" id="WP_276659539.1">
    <property type="nucleotide sequence ID" value="NZ_SSFD01000227.1"/>
</dbReference>
<organism evidence="4 5">
    <name type="scientific">Thauera aminoaromatica</name>
    <dbReference type="NCBI Taxonomy" id="164330"/>
    <lineage>
        <taxon>Bacteria</taxon>
        <taxon>Pseudomonadati</taxon>
        <taxon>Pseudomonadota</taxon>
        <taxon>Betaproteobacteria</taxon>
        <taxon>Rhodocyclales</taxon>
        <taxon>Zoogloeaceae</taxon>
        <taxon>Thauera</taxon>
    </lineage>
</organism>
<dbReference type="AlphaFoldDB" id="A0A5C7SJ80"/>
<feature type="domain" description="DUF7829" evidence="2">
    <location>
        <begin position="354"/>
        <end position="449"/>
    </location>
</feature>
<gene>
    <name evidence="4" type="ORF">E6Q80_14320</name>
</gene>
<evidence type="ECO:0000259" key="1">
    <source>
        <dbReference type="Pfam" id="PF19500"/>
    </source>
</evidence>
<dbReference type="EMBL" id="SSFD01000227">
    <property type="protein sequence ID" value="TXH82965.1"/>
    <property type="molecule type" value="Genomic_DNA"/>
</dbReference>
<evidence type="ECO:0000259" key="3">
    <source>
        <dbReference type="Pfam" id="PF25169"/>
    </source>
</evidence>
<protein>
    <recommendedName>
        <fullName evidence="6">Competence protein</fullName>
    </recommendedName>
</protein>
<proteinExistence type="predicted"/>
<reference evidence="4 5" key="1">
    <citation type="submission" date="2018-09" db="EMBL/GenBank/DDBJ databases">
        <title>Metagenome Assembled Genomes from an Advanced Water Purification Facility.</title>
        <authorList>
            <person name="Stamps B.W."/>
            <person name="Spear J.R."/>
        </authorList>
    </citation>
    <scope>NUCLEOTIDE SEQUENCE [LARGE SCALE GENOMIC DNA]</scope>
    <source>
        <strain evidence="4">Bin_27_1</strain>
    </source>
</reference>
<dbReference type="Pfam" id="PF25167">
    <property type="entry name" value="DUF7829"/>
    <property type="match status" value="1"/>
</dbReference>
<dbReference type="Pfam" id="PF25169">
    <property type="entry name" value="DUF7830"/>
    <property type="match status" value="1"/>
</dbReference>
<evidence type="ECO:0008006" key="6">
    <source>
        <dbReference type="Google" id="ProtNLM"/>
    </source>
</evidence>
<comment type="caution">
    <text evidence="4">The sequence shown here is derived from an EMBL/GenBank/DDBJ whole genome shotgun (WGS) entry which is preliminary data.</text>
</comment>
<accession>A0A5C7SJ80</accession>
<dbReference type="Pfam" id="PF19500">
    <property type="entry name" value="DUF6035"/>
    <property type="match status" value="1"/>
</dbReference>
<dbReference type="InterPro" id="IPR057152">
    <property type="entry name" value="DUF7830"/>
</dbReference>
<dbReference type="Proteomes" id="UP000321192">
    <property type="component" value="Unassembled WGS sequence"/>
</dbReference>
<dbReference type="InterPro" id="IPR046099">
    <property type="entry name" value="DUF6035"/>
</dbReference>
<evidence type="ECO:0000313" key="4">
    <source>
        <dbReference type="EMBL" id="TXH82965.1"/>
    </source>
</evidence>
<evidence type="ECO:0000259" key="2">
    <source>
        <dbReference type="Pfam" id="PF25167"/>
    </source>
</evidence>
<evidence type="ECO:0000313" key="5">
    <source>
        <dbReference type="Proteomes" id="UP000321192"/>
    </source>
</evidence>
<sequence>MSYSFGMILRQSLAVENPEIPEVLDMDSGEAIGYVEAIGDDYAKVIQLRMELRASIAREQPKFLCPICQVPVYLVSRKEGRRFFFRHLIEDGRCSARTRGELSEKEIDARRYNGAKESRDHLRMKEIVAESIACDPNFSLPKTEETWKGSPGEWRRPDVQAKFGELRIAFEIQLSTTYIRVIAERREFYVREGGLLVWLFKRFDESGNRLTQDDVFYNNNRNVFLASEETLAASKLAGKLCLECRWTEPVPEGGSVVLHWRRKIVSIDELTVDAERQRIYFYDFDGAVARLFADSKAAREETLRRRFEAFWLDWAERGRNNGRDDLVRWNGLRKAFDEVGLKLVVYPGAEGSDTLLNALYSAKHGRIIGWKYKKFIEVAHRIAGGHKPYLWAFRLVLAAYGRRGLILSEDQSGLWRKKVDRYKPLMDKGSSEYQPDRRFDGLVAFLFPEIADRLGKYPAPNPERAK</sequence>
<name>A0A5C7SJ80_THASP</name>
<feature type="domain" description="DUF7830" evidence="3">
    <location>
        <begin position="33"/>
        <end position="100"/>
    </location>
</feature>
<dbReference type="InterPro" id="IPR057151">
    <property type="entry name" value="DUF7829"/>
</dbReference>
<feature type="domain" description="DUF6035" evidence="1">
    <location>
        <begin position="114"/>
        <end position="284"/>
    </location>
</feature>